<proteinExistence type="inferred from homology"/>
<evidence type="ECO:0000256" key="1">
    <source>
        <dbReference type="ARBA" id="ARBA00001917"/>
    </source>
</evidence>
<dbReference type="InterPro" id="IPR029479">
    <property type="entry name" value="Nitroreductase"/>
</dbReference>
<accession>A0A9P4TF32</accession>
<evidence type="ECO:0000256" key="2">
    <source>
        <dbReference type="ARBA" id="ARBA00007118"/>
    </source>
</evidence>
<reference evidence="7" key="1">
    <citation type="submission" date="2019-04" db="EMBL/GenBank/DDBJ databases">
        <title>Sequencing of skin fungus with MAO and IRED activity.</title>
        <authorList>
            <person name="Marsaioli A.J."/>
            <person name="Bonatto J.M.C."/>
            <person name="Reis Junior O."/>
        </authorList>
    </citation>
    <scope>NUCLEOTIDE SEQUENCE</scope>
    <source>
        <strain evidence="7">30M1</strain>
    </source>
</reference>
<gene>
    <name evidence="7" type="ORF">E8E13_008385</name>
</gene>
<comment type="caution">
    <text evidence="7">The sequence shown here is derived from an EMBL/GenBank/DDBJ whole genome shotgun (WGS) entry which is preliminary data.</text>
</comment>
<dbReference type="InterPro" id="IPR000415">
    <property type="entry name" value="Nitroreductase-like"/>
</dbReference>
<evidence type="ECO:0000256" key="4">
    <source>
        <dbReference type="ARBA" id="ARBA00022643"/>
    </source>
</evidence>
<name>A0A9P4TF32_CURKU</name>
<feature type="domain" description="Nitroreductase" evidence="6">
    <location>
        <begin position="19"/>
        <end position="138"/>
    </location>
</feature>
<dbReference type="Pfam" id="PF00881">
    <property type="entry name" value="Nitroreductase"/>
    <property type="match status" value="1"/>
</dbReference>
<comment type="cofactor">
    <cofactor evidence="1">
        <name>FMN</name>
        <dbReference type="ChEBI" id="CHEBI:58210"/>
    </cofactor>
</comment>
<dbReference type="SUPFAM" id="SSF55469">
    <property type="entry name" value="FMN-dependent nitroreductase-like"/>
    <property type="match status" value="1"/>
</dbReference>
<keyword evidence="8" id="KW-1185">Reference proteome</keyword>
<protein>
    <recommendedName>
        <fullName evidence="6">Nitroreductase domain-containing protein</fullName>
    </recommendedName>
</protein>
<dbReference type="Gene3D" id="3.40.109.10">
    <property type="entry name" value="NADH Oxidase"/>
    <property type="match status" value="1"/>
</dbReference>
<evidence type="ECO:0000256" key="3">
    <source>
        <dbReference type="ARBA" id="ARBA00022630"/>
    </source>
</evidence>
<keyword evidence="5" id="KW-0560">Oxidoreductase</keyword>
<dbReference type="OrthoDB" id="41362at2759"/>
<dbReference type="PANTHER" id="PTHR43673:SF2">
    <property type="entry name" value="NITROREDUCTASE"/>
    <property type="match status" value="1"/>
</dbReference>
<dbReference type="EMBL" id="SWKU01000008">
    <property type="protein sequence ID" value="KAF3004275.1"/>
    <property type="molecule type" value="Genomic_DNA"/>
</dbReference>
<evidence type="ECO:0000313" key="8">
    <source>
        <dbReference type="Proteomes" id="UP000801428"/>
    </source>
</evidence>
<organism evidence="7 8">
    <name type="scientific">Curvularia kusanoi</name>
    <name type="common">Cochliobolus kusanoi</name>
    <dbReference type="NCBI Taxonomy" id="90978"/>
    <lineage>
        <taxon>Eukaryota</taxon>
        <taxon>Fungi</taxon>
        <taxon>Dikarya</taxon>
        <taxon>Ascomycota</taxon>
        <taxon>Pezizomycotina</taxon>
        <taxon>Dothideomycetes</taxon>
        <taxon>Pleosporomycetidae</taxon>
        <taxon>Pleosporales</taxon>
        <taxon>Pleosporineae</taxon>
        <taxon>Pleosporaceae</taxon>
        <taxon>Curvularia</taxon>
    </lineage>
</organism>
<keyword evidence="3" id="KW-0285">Flavoprotein</keyword>
<dbReference type="PANTHER" id="PTHR43673">
    <property type="entry name" value="NAD(P)H NITROREDUCTASE YDGI-RELATED"/>
    <property type="match status" value="1"/>
</dbReference>
<sequence>MPHSPDPKSPPPTLTTLMQTRHSTRLFLSTPIPQSLLTSVLTLAQNTPSNSNLQPWRLKILTGTALSQLSSALLSAVSAGNAPVTAPIPDSYKHYRSAMGRELYGPRGYAIAREDAAGMEAARRRNYNFFGAPVGVIVYMDSALAEVDVMCVGMG</sequence>
<dbReference type="GO" id="GO:0016491">
    <property type="term" value="F:oxidoreductase activity"/>
    <property type="evidence" value="ECO:0007669"/>
    <property type="project" value="UniProtKB-KW"/>
</dbReference>
<dbReference type="Proteomes" id="UP000801428">
    <property type="component" value="Unassembled WGS sequence"/>
</dbReference>
<dbReference type="AlphaFoldDB" id="A0A9P4TF32"/>
<keyword evidence="4" id="KW-0288">FMN</keyword>
<comment type="similarity">
    <text evidence="2">Belongs to the nitroreductase family.</text>
</comment>
<evidence type="ECO:0000313" key="7">
    <source>
        <dbReference type="EMBL" id="KAF3004275.1"/>
    </source>
</evidence>
<evidence type="ECO:0000256" key="5">
    <source>
        <dbReference type="ARBA" id="ARBA00023002"/>
    </source>
</evidence>
<evidence type="ECO:0000259" key="6">
    <source>
        <dbReference type="Pfam" id="PF00881"/>
    </source>
</evidence>